<dbReference type="PANTHER" id="PTHR22763">
    <property type="entry name" value="RING ZINC FINGER PROTEIN"/>
    <property type="match status" value="1"/>
</dbReference>
<name>A0A1L0DNE9_9ASCO</name>
<dbReference type="InterPro" id="IPR001841">
    <property type="entry name" value="Znf_RING"/>
</dbReference>
<keyword evidence="2 4" id="KW-0863">Zinc-finger</keyword>
<dbReference type="AlphaFoldDB" id="A0A1L0DNE9"/>
<dbReference type="InterPro" id="IPR050731">
    <property type="entry name" value="HRD1_E3_ubiq-ligases"/>
</dbReference>
<keyword evidence="8" id="KW-1185">Reference proteome</keyword>
<feature type="region of interest" description="Disordered" evidence="5">
    <location>
        <begin position="309"/>
        <end position="355"/>
    </location>
</feature>
<reference evidence="7 8" key="1">
    <citation type="submission" date="2016-10" db="EMBL/GenBank/DDBJ databases">
        <authorList>
            <person name="de Groot N.N."/>
        </authorList>
    </citation>
    <scope>NUCLEOTIDE SEQUENCE [LARGE SCALE GENOMIC DNA]</scope>
    <source>
        <strain evidence="7 8">CBS 141442</strain>
    </source>
</reference>
<feature type="compositionally biased region" description="Low complexity" evidence="5">
    <location>
        <begin position="58"/>
        <end position="78"/>
    </location>
</feature>
<feature type="compositionally biased region" description="Polar residues" evidence="5">
    <location>
        <begin position="557"/>
        <end position="569"/>
    </location>
</feature>
<dbReference type="Pfam" id="PF13639">
    <property type="entry name" value="zf-RING_2"/>
    <property type="match status" value="1"/>
</dbReference>
<dbReference type="GO" id="GO:0043161">
    <property type="term" value="P:proteasome-mediated ubiquitin-dependent protein catabolic process"/>
    <property type="evidence" value="ECO:0007669"/>
    <property type="project" value="TreeGrafter"/>
</dbReference>
<evidence type="ECO:0000259" key="6">
    <source>
        <dbReference type="PROSITE" id="PS50089"/>
    </source>
</evidence>
<dbReference type="InterPro" id="IPR013083">
    <property type="entry name" value="Znf_RING/FYVE/PHD"/>
</dbReference>
<dbReference type="GO" id="GO:0044695">
    <property type="term" value="C:Dsc E3 ubiquitin ligase complex"/>
    <property type="evidence" value="ECO:0007669"/>
    <property type="project" value="TreeGrafter"/>
</dbReference>
<proteinExistence type="predicted"/>
<organism evidence="7 8">
    <name type="scientific">Sungouiella intermedia</name>
    <dbReference type="NCBI Taxonomy" id="45354"/>
    <lineage>
        <taxon>Eukaryota</taxon>
        <taxon>Fungi</taxon>
        <taxon>Dikarya</taxon>
        <taxon>Ascomycota</taxon>
        <taxon>Saccharomycotina</taxon>
        <taxon>Pichiomycetes</taxon>
        <taxon>Metschnikowiaceae</taxon>
        <taxon>Sungouiella</taxon>
    </lineage>
</organism>
<dbReference type="EMBL" id="LT635759">
    <property type="protein sequence ID" value="SGZ53902.1"/>
    <property type="molecule type" value="Genomic_DNA"/>
</dbReference>
<feature type="compositionally biased region" description="Low complexity" evidence="5">
    <location>
        <begin position="576"/>
        <end position="601"/>
    </location>
</feature>
<dbReference type="Proteomes" id="UP000182334">
    <property type="component" value="Chromosome IV"/>
</dbReference>
<feature type="region of interest" description="Disordered" evidence="5">
    <location>
        <begin position="436"/>
        <end position="460"/>
    </location>
</feature>
<feature type="region of interest" description="Disordered" evidence="5">
    <location>
        <begin position="103"/>
        <end position="153"/>
    </location>
</feature>
<accession>A0A1L0DNE9</accession>
<feature type="region of interest" description="Disordered" evidence="5">
    <location>
        <begin position="519"/>
        <end position="601"/>
    </location>
</feature>
<feature type="compositionally biased region" description="Low complexity" evidence="5">
    <location>
        <begin position="119"/>
        <end position="134"/>
    </location>
</feature>
<feature type="compositionally biased region" description="Polar residues" evidence="5">
    <location>
        <begin position="104"/>
        <end position="118"/>
    </location>
</feature>
<feature type="domain" description="RING-type" evidence="6">
    <location>
        <begin position="359"/>
        <end position="398"/>
    </location>
</feature>
<feature type="compositionally biased region" description="Polar residues" evidence="5">
    <location>
        <begin position="524"/>
        <end position="536"/>
    </location>
</feature>
<gene>
    <name evidence="7" type="ORF">SAMEA4029010_CIC11G00000000572</name>
</gene>
<dbReference type="GO" id="GO:0061630">
    <property type="term" value="F:ubiquitin protein ligase activity"/>
    <property type="evidence" value="ECO:0007669"/>
    <property type="project" value="TreeGrafter"/>
</dbReference>
<feature type="region of interest" description="Disordered" evidence="5">
    <location>
        <begin position="1"/>
        <end position="86"/>
    </location>
</feature>
<evidence type="ECO:0000313" key="7">
    <source>
        <dbReference type="EMBL" id="SGZ53902.1"/>
    </source>
</evidence>
<protein>
    <submittedName>
        <fullName evidence="7">CIC11C00000000572</fullName>
    </submittedName>
</protein>
<evidence type="ECO:0000256" key="2">
    <source>
        <dbReference type="ARBA" id="ARBA00022771"/>
    </source>
</evidence>
<feature type="compositionally biased region" description="Basic and acidic residues" evidence="5">
    <location>
        <begin position="7"/>
        <end position="24"/>
    </location>
</feature>
<dbReference type="GO" id="GO:0012505">
    <property type="term" value="C:endomembrane system"/>
    <property type="evidence" value="ECO:0007669"/>
    <property type="project" value="TreeGrafter"/>
</dbReference>
<dbReference type="OrthoDB" id="8062037at2759"/>
<dbReference type="PROSITE" id="PS50089">
    <property type="entry name" value="ZF_RING_2"/>
    <property type="match status" value="1"/>
</dbReference>
<sequence>MSQRPRRPGDSPGRDSNPDSESHSEATSTDPVSVAISGSEYTSQDVNNEAEHHGGNTDGNASGSSGNSGNSGNSGSNNADRAPPPAAEFGLYQLMDAVFGRQLGNPSSGNIGRSTNDPNSTVSGNTDDNSNNGSNGSGGLGSSNATGSDGANVAGETTTAASIEIPPAPEPENGDTSDNSGAIVITVNYMFMEGGDQTNPGRTGSLVVTLPNNATNREPRIISLFISLATRMAYSALVTNAPKVHPGVTLDKFNSFVIKNARDLADSTCSICFEEYDTPVELPEIPKVSLETIASKKRKLGINSHCVSATSSTDRLPESPNMAGETPGTDTESVASDLGATASTSGSTNENDESRPKYLCEHNEEYNHLPVQMPCGHIFGQSCLSHWLKANTSCPLCRVSVADAQQQPQVTPISYIRFGGLNNSTDDLTAPLSALANDSTSSDATDLAGNAESNREESGPGLLDRATLVLFNPLLAPSQDESITPLLPNTNRRRSRNSAVSPVIENILNYFGRARRQREADASGGTSLFASGVSSRRTSDGVETVTSDHFSPIENFHNFTSLTGHNGTESTDDQNNDSASSSNTHVDNDNNDVSNGSNEDN</sequence>
<keyword evidence="3" id="KW-0862">Zinc</keyword>
<evidence type="ECO:0000256" key="5">
    <source>
        <dbReference type="SAM" id="MobiDB-lite"/>
    </source>
</evidence>
<dbReference type="Gene3D" id="3.30.40.10">
    <property type="entry name" value="Zinc/RING finger domain, C3HC4 (zinc finger)"/>
    <property type="match status" value="1"/>
</dbReference>
<evidence type="ECO:0000256" key="1">
    <source>
        <dbReference type="ARBA" id="ARBA00022723"/>
    </source>
</evidence>
<keyword evidence="1" id="KW-0479">Metal-binding</keyword>
<dbReference type="PANTHER" id="PTHR22763:SF162">
    <property type="entry name" value="TRANSMEMBRANE E3 UBIQUITIN-PROTEIN LIGASE 1"/>
    <property type="match status" value="1"/>
</dbReference>
<evidence type="ECO:0000256" key="4">
    <source>
        <dbReference type="PROSITE-ProRule" id="PRU00175"/>
    </source>
</evidence>
<dbReference type="GO" id="GO:0008270">
    <property type="term" value="F:zinc ion binding"/>
    <property type="evidence" value="ECO:0007669"/>
    <property type="project" value="UniProtKB-KW"/>
</dbReference>
<evidence type="ECO:0000256" key="3">
    <source>
        <dbReference type="ARBA" id="ARBA00022833"/>
    </source>
</evidence>
<evidence type="ECO:0000313" key="8">
    <source>
        <dbReference type="Proteomes" id="UP000182334"/>
    </source>
</evidence>
<dbReference type="SUPFAM" id="SSF57850">
    <property type="entry name" value="RING/U-box"/>
    <property type="match status" value="1"/>
</dbReference>
<dbReference type="STRING" id="45354.A0A1L0DNE9"/>